<accession>A0A1Y2CM88</accession>
<evidence type="ECO:0000256" key="2">
    <source>
        <dbReference type="ARBA" id="ARBA00022554"/>
    </source>
</evidence>
<dbReference type="OrthoDB" id="428895at2759"/>
<comment type="caution">
    <text evidence="7">The sequence shown here is derived from an EMBL/GenBank/DDBJ whole genome shotgun (WGS) entry which is preliminary data.</text>
</comment>
<dbReference type="Gene3D" id="1.20.5.110">
    <property type="match status" value="1"/>
</dbReference>
<dbReference type="PROSITE" id="PS50192">
    <property type="entry name" value="T_SNARE"/>
    <property type="match status" value="1"/>
</dbReference>
<feature type="compositionally biased region" description="Low complexity" evidence="5">
    <location>
        <begin position="277"/>
        <end position="288"/>
    </location>
</feature>
<dbReference type="GO" id="GO:0016192">
    <property type="term" value="P:vesicle-mediated transport"/>
    <property type="evidence" value="ECO:0007669"/>
    <property type="project" value="UniProtKB-ARBA"/>
</dbReference>
<comment type="subcellular location">
    <subcellularLocation>
        <location evidence="1">Vacuole</location>
    </subcellularLocation>
</comment>
<evidence type="ECO:0000256" key="1">
    <source>
        <dbReference type="ARBA" id="ARBA00004116"/>
    </source>
</evidence>
<feature type="region of interest" description="Disordered" evidence="5">
    <location>
        <begin position="277"/>
        <end position="306"/>
    </location>
</feature>
<feature type="region of interest" description="Disordered" evidence="5">
    <location>
        <begin position="206"/>
        <end position="227"/>
    </location>
</feature>
<sequence length="395" mass="42584">TSVSIPRYEIRNQPWTHAVYIISVQFVAFDSVQRKKFPAFEPPVSLPTSSFVPWGIVRLFGGVVVGGIGFAAAAEERRLGLGAYLAAMLECADSRWRDSAEWRVFLALDSDAASSNQLPNSTSTTTASTSTSIQITSNAHARAVAAECRTIREAITQKDVLATQGNTAAMHAALAQIRASIKSLADRMALLDDALLLHITKSKSATSTTSSIGASNPETGATTRIKIHRREDQLVNLKEEKDRIIKLFAASPQTVSQALASNSSLSASNARSELLSGQTLSASSSNAATPTPRGRRAFGASIQPKETDQTINLDNQGLLLLQNQVLRDQDNALESISTVIQRQKQIGQTMGDELELQNQMLAEMSEELDRVGGNLKHAGKKLDKLTGGNNTKKRN</sequence>
<keyword evidence="8" id="KW-1185">Reference proteome</keyword>
<feature type="domain" description="T-SNARE coiled-coil homology" evidence="6">
    <location>
        <begin position="323"/>
        <end position="385"/>
    </location>
</feature>
<dbReference type="GO" id="GO:0007034">
    <property type="term" value="P:vacuolar transport"/>
    <property type="evidence" value="ECO:0007669"/>
    <property type="project" value="UniProtKB-ARBA"/>
</dbReference>
<evidence type="ECO:0000256" key="5">
    <source>
        <dbReference type="SAM" id="MobiDB-lite"/>
    </source>
</evidence>
<dbReference type="InterPro" id="IPR000727">
    <property type="entry name" value="T_SNARE_dom"/>
</dbReference>
<feature type="compositionally biased region" description="Low complexity" evidence="5">
    <location>
        <begin position="206"/>
        <end position="215"/>
    </location>
</feature>
<dbReference type="EMBL" id="MCGO01000012">
    <property type="protein sequence ID" value="ORY48129.1"/>
    <property type="molecule type" value="Genomic_DNA"/>
</dbReference>
<organism evidence="7 8">
    <name type="scientific">Rhizoclosmatium globosum</name>
    <dbReference type="NCBI Taxonomy" id="329046"/>
    <lineage>
        <taxon>Eukaryota</taxon>
        <taxon>Fungi</taxon>
        <taxon>Fungi incertae sedis</taxon>
        <taxon>Chytridiomycota</taxon>
        <taxon>Chytridiomycota incertae sedis</taxon>
        <taxon>Chytridiomycetes</taxon>
        <taxon>Chytridiales</taxon>
        <taxon>Chytriomycetaceae</taxon>
        <taxon>Rhizoclosmatium</taxon>
    </lineage>
</organism>
<evidence type="ECO:0000313" key="7">
    <source>
        <dbReference type="EMBL" id="ORY48129.1"/>
    </source>
</evidence>
<feature type="non-terminal residue" evidence="7">
    <location>
        <position position="1"/>
    </location>
</feature>
<evidence type="ECO:0000259" key="6">
    <source>
        <dbReference type="PROSITE" id="PS50192"/>
    </source>
</evidence>
<dbReference type="SMART" id="SM00397">
    <property type="entry name" value="t_SNARE"/>
    <property type="match status" value="1"/>
</dbReference>
<proteinExistence type="predicted"/>
<dbReference type="SUPFAM" id="SSF58038">
    <property type="entry name" value="SNARE fusion complex"/>
    <property type="match status" value="1"/>
</dbReference>
<gene>
    <name evidence="7" type="ORF">BCR33DRAFT_714552</name>
</gene>
<dbReference type="GO" id="GO:0097576">
    <property type="term" value="P:vacuole fusion"/>
    <property type="evidence" value="ECO:0007669"/>
    <property type="project" value="UniProtKB-ARBA"/>
</dbReference>
<name>A0A1Y2CM88_9FUNG</name>
<dbReference type="GO" id="GO:0035091">
    <property type="term" value="F:phosphatidylinositol binding"/>
    <property type="evidence" value="ECO:0007669"/>
    <property type="project" value="InterPro"/>
</dbReference>
<dbReference type="GO" id="GO:0000329">
    <property type="term" value="C:fungal-type vacuole membrane"/>
    <property type="evidence" value="ECO:0007669"/>
    <property type="project" value="UniProtKB-ARBA"/>
</dbReference>
<protein>
    <recommendedName>
        <fullName evidence="6">t-SNARE coiled-coil homology domain-containing protein</fullName>
    </recommendedName>
</protein>
<dbReference type="FunFam" id="1.20.5.110:FF:000058">
    <property type="entry name" value="VAM7p Vacuolar SNARE protein"/>
    <property type="match status" value="1"/>
</dbReference>
<keyword evidence="2" id="KW-0926">Vacuole</keyword>
<evidence type="ECO:0000313" key="8">
    <source>
        <dbReference type="Proteomes" id="UP000193642"/>
    </source>
</evidence>
<dbReference type="Proteomes" id="UP000193642">
    <property type="component" value="Unassembled WGS sequence"/>
</dbReference>
<evidence type="ECO:0000256" key="4">
    <source>
        <dbReference type="ARBA" id="ARBA00054927"/>
    </source>
</evidence>
<reference evidence="7 8" key="1">
    <citation type="submission" date="2016-07" db="EMBL/GenBank/DDBJ databases">
        <title>Pervasive Adenine N6-methylation of Active Genes in Fungi.</title>
        <authorList>
            <consortium name="DOE Joint Genome Institute"/>
            <person name="Mondo S.J."/>
            <person name="Dannebaum R.O."/>
            <person name="Kuo R.C."/>
            <person name="Labutti K."/>
            <person name="Haridas S."/>
            <person name="Kuo A."/>
            <person name="Salamov A."/>
            <person name="Ahrendt S.R."/>
            <person name="Lipzen A."/>
            <person name="Sullivan W."/>
            <person name="Andreopoulos W.B."/>
            <person name="Clum A."/>
            <person name="Lindquist E."/>
            <person name="Daum C."/>
            <person name="Ramamoorthy G.K."/>
            <person name="Gryganskyi A."/>
            <person name="Culley D."/>
            <person name="Magnuson J.K."/>
            <person name="James T.Y."/>
            <person name="O'Malley M.A."/>
            <person name="Stajich J.E."/>
            <person name="Spatafora J.W."/>
            <person name="Visel A."/>
            <person name="Grigoriev I.V."/>
        </authorList>
    </citation>
    <scope>NUCLEOTIDE SEQUENCE [LARGE SCALE GENOMIC DNA]</scope>
    <source>
        <strain evidence="7 8">JEL800</strain>
    </source>
</reference>
<dbReference type="AlphaFoldDB" id="A0A1Y2CM88"/>
<comment type="function">
    <text evidence="4">Essential for proper morphogenesis of the vacuole. May exist as structural reinforcement on the surface of the vacuolar membrane and be required for maintenance against rupture by osmotic pressure.</text>
</comment>
<evidence type="ECO:0000256" key="3">
    <source>
        <dbReference type="ARBA" id="ARBA00023054"/>
    </source>
</evidence>
<dbReference type="CDD" id="cd15858">
    <property type="entry name" value="SNARE_VAM7"/>
    <property type="match status" value="1"/>
</dbReference>
<feature type="region of interest" description="Disordered" evidence="5">
    <location>
        <begin position="376"/>
        <end position="395"/>
    </location>
</feature>
<dbReference type="STRING" id="329046.A0A1Y2CM88"/>
<dbReference type="SUPFAM" id="SSF64268">
    <property type="entry name" value="PX domain"/>
    <property type="match status" value="1"/>
</dbReference>
<keyword evidence="3" id="KW-0175">Coiled coil</keyword>
<dbReference type="InterPro" id="IPR036871">
    <property type="entry name" value="PX_dom_sf"/>
</dbReference>